<protein>
    <submittedName>
        <fullName evidence="1">Uncharacterized protein</fullName>
    </submittedName>
</protein>
<comment type="caution">
    <text evidence="1">The sequence shown here is derived from an EMBL/GenBank/DDBJ whole genome shotgun (WGS) entry which is preliminary data.</text>
</comment>
<evidence type="ECO:0000313" key="2">
    <source>
        <dbReference type="Proteomes" id="UP001529272"/>
    </source>
</evidence>
<dbReference type="EMBL" id="JASZZX010000016">
    <property type="protein sequence ID" value="MDM3927822.1"/>
    <property type="molecule type" value="Genomic_DNA"/>
</dbReference>
<evidence type="ECO:0000313" key="1">
    <source>
        <dbReference type="EMBL" id="MDM3927822.1"/>
    </source>
</evidence>
<reference evidence="1" key="1">
    <citation type="submission" date="2023-06" db="EMBL/GenBank/DDBJ databases">
        <title>Itaconate inhibition of nontuberculous mycobacteria.</title>
        <authorList>
            <person name="Breen P."/>
            <person name="Zimbric M."/>
            <person name="Caverly L."/>
        </authorList>
    </citation>
    <scope>NUCLEOTIDE SEQUENCE</scope>
    <source>
        <strain evidence="1">FLAC1071</strain>
    </source>
</reference>
<proteinExistence type="predicted"/>
<name>A0ABT7P3I2_MYCIT</name>
<reference evidence="1" key="2">
    <citation type="submission" date="2023-06" db="EMBL/GenBank/DDBJ databases">
        <authorList>
            <person name="Spilker T."/>
        </authorList>
    </citation>
    <scope>NUCLEOTIDE SEQUENCE</scope>
    <source>
        <strain evidence="1">FLAC1071</strain>
    </source>
</reference>
<dbReference type="RefSeq" id="WP_289114901.1">
    <property type="nucleotide sequence ID" value="NZ_JASZZX010000016.1"/>
</dbReference>
<sequence length="81" mass="9160">MATRVAATSVVERHAAELVAKYMHDNDIEILRVDLKRSNAVDVEDDDLNYAIGNLPLTVTPWGGGDLDYYVSRVKLDEWLR</sequence>
<gene>
    <name evidence="1" type="ORF">QRB35_17575</name>
</gene>
<dbReference type="Proteomes" id="UP001529272">
    <property type="component" value="Unassembled WGS sequence"/>
</dbReference>
<accession>A0ABT7P3I2</accession>
<organism evidence="1 2">
    <name type="scientific">Mycobacterium intracellulare subsp. chimaera</name>
    <dbReference type="NCBI Taxonomy" id="222805"/>
    <lineage>
        <taxon>Bacteria</taxon>
        <taxon>Bacillati</taxon>
        <taxon>Actinomycetota</taxon>
        <taxon>Actinomycetes</taxon>
        <taxon>Mycobacteriales</taxon>
        <taxon>Mycobacteriaceae</taxon>
        <taxon>Mycobacterium</taxon>
        <taxon>Mycobacterium avium complex (MAC)</taxon>
    </lineage>
</organism>
<keyword evidence="2" id="KW-1185">Reference proteome</keyword>